<dbReference type="InterPro" id="IPR038672">
    <property type="entry name" value="CpcT/CpeT_sf"/>
</dbReference>
<organism evidence="2 3">
    <name type="scientific">Aplysia californica</name>
    <name type="common">California sea hare</name>
    <dbReference type="NCBI Taxonomy" id="6500"/>
    <lineage>
        <taxon>Eukaryota</taxon>
        <taxon>Metazoa</taxon>
        <taxon>Spiralia</taxon>
        <taxon>Lophotrochozoa</taxon>
        <taxon>Mollusca</taxon>
        <taxon>Gastropoda</taxon>
        <taxon>Heterobranchia</taxon>
        <taxon>Euthyneura</taxon>
        <taxon>Tectipleura</taxon>
        <taxon>Aplysiida</taxon>
        <taxon>Aplysioidea</taxon>
        <taxon>Aplysiidae</taxon>
        <taxon>Aplysia</taxon>
    </lineage>
</organism>
<dbReference type="Pfam" id="PF06206">
    <property type="entry name" value="CpeT"/>
    <property type="match status" value="1"/>
</dbReference>
<dbReference type="CDD" id="cd16338">
    <property type="entry name" value="CpcT"/>
    <property type="match status" value="1"/>
</dbReference>
<feature type="chain" id="PRO_5045021111" evidence="1">
    <location>
        <begin position="22"/>
        <end position="265"/>
    </location>
</feature>
<name>A0ABM0JUI0_APLCA</name>
<dbReference type="Gene3D" id="2.40.128.590">
    <property type="entry name" value="CpcT/CpeT domain"/>
    <property type="match status" value="1"/>
</dbReference>
<dbReference type="RefSeq" id="XP_005101803.1">
    <property type="nucleotide sequence ID" value="XM_005101746.3"/>
</dbReference>
<gene>
    <name evidence="3 4 5" type="primary">LOC101856816</name>
</gene>
<sequence length="265" mass="29403">MTVYNALLLFLCAGIMEPTLSWPWPAGSMMSSSPLLSEFASLFAGQYSNMEQYLEDQANNVTGQDKHFWLQFFYVPVDIPALAPAVTFYYELVVAGSSSPARQQVYAFTKESPCSVRQASYEIANSSRFSTRPAGLRALTSLSTSELSNRRECDAIWRKTGEDSFRSELATDRCNFTFFGKEVRPEGHRNLSCDGLTFVETFNQISDGAVVSGTSIRYDMQLVGQRYSPPFSVVPGCVQRPCRPKTATPGPSFTDIKQLLSQHGA</sequence>
<evidence type="ECO:0000313" key="3">
    <source>
        <dbReference type="RefSeq" id="XP_005101802.1"/>
    </source>
</evidence>
<dbReference type="RefSeq" id="XP_012939946.1">
    <property type="nucleotide sequence ID" value="XM_013084492.2"/>
</dbReference>
<dbReference type="InterPro" id="IPR010404">
    <property type="entry name" value="CpcT/CpeT"/>
</dbReference>
<protein>
    <submittedName>
        <fullName evidence="3 4">Uncharacterized protein LOC101856816 isoform X1</fullName>
    </submittedName>
</protein>
<evidence type="ECO:0000256" key="1">
    <source>
        <dbReference type="SAM" id="SignalP"/>
    </source>
</evidence>
<dbReference type="GeneID" id="101856816"/>
<dbReference type="Proteomes" id="UP000694888">
    <property type="component" value="Unplaced"/>
</dbReference>
<proteinExistence type="predicted"/>
<reference evidence="3 4" key="1">
    <citation type="submission" date="2025-05" db="UniProtKB">
        <authorList>
            <consortium name="RefSeq"/>
        </authorList>
    </citation>
    <scope>IDENTIFICATION</scope>
</reference>
<evidence type="ECO:0000313" key="5">
    <source>
        <dbReference type="RefSeq" id="XP_012939946.1"/>
    </source>
</evidence>
<accession>A0ABM0JUI0</accession>
<keyword evidence="1" id="KW-0732">Signal</keyword>
<keyword evidence="2" id="KW-1185">Reference proteome</keyword>
<evidence type="ECO:0000313" key="4">
    <source>
        <dbReference type="RefSeq" id="XP_005101803.1"/>
    </source>
</evidence>
<evidence type="ECO:0000313" key="2">
    <source>
        <dbReference type="Proteomes" id="UP000694888"/>
    </source>
</evidence>
<feature type="signal peptide" evidence="1">
    <location>
        <begin position="1"/>
        <end position="21"/>
    </location>
</feature>
<dbReference type="RefSeq" id="XP_005101802.1">
    <property type="nucleotide sequence ID" value="XM_005101745.3"/>
</dbReference>